<reference evidence="3" key="2">
    <citation type="submission" date="2025-09" db="UniProtKB">
        <authorList>
            <consortium name="Ensembl"/>
        </authorList>
    </citation>
    <scope>IDENTIFICATION</scope>
</reference>
<dbReference type="GeneTree" id="ENSGT00390000010265"/>
<dbReference type="InterPro" id="IPR003226">
    <property type="entry name" value="MYG1_exonuclease"/>
</dbReference>
<organism evidence="3 4">
    <name type="scientific">Taeniopygia guttata</name>
    <name type="common">Zebra finch</name>
    <name type="synonym">Poephila guttata</name>
    <dbReference type="NCBI Taxonomy" id="59729"/>
    <lineage>
        <taxon>Eukaryota</taxon>
        <taxon>Metazoa</taxon>
        <taxon>Chordata</taxon>
        <taxon>Craniata</taxon>
        <taxon>Vertebrata</taxon>
        <taxon>Euteleostomi</taxon>
        <taxon>Archelosauria</taxon>
        <taxon>Archosauria</taxon>
        <taxon>Dinosauria</taxon>
        <taxon>Saurischia</taxon>
        <taxon>Theropoda</taxon>
        <taxon>Coelurosauria</taxon>
        <taxon>Aves</taxon>
        <taxon>Neognathae</taxon>
        <taxon>Neoaves</taxon>
        <taxon>Telluraves</taxon>
        <taxon>Australaves</taxon>
        <taxon>Passeriformes</taxon>
        <taxon>Passeroidea</taxon>
        <taxon>Estrildidae</taxon>
        <taxon>Estrildinae</taxon>
        <taxon>Taeniopygia</taxon>
    </lineage>
</organism>
<keyword evidence="4" id="KW-1185">Reference proteome</keyword>
<evidence type="ECO:0000313" key="3">
    <source>
        <dbReference type="Ensembl" id="ENSTGUP00000028325.1"/>
    </source>
</evidence>
<dbReference type="Pfam" id="PF03690">
    <property type="entry name" value="MYG1_exonuc"/>
    <property type="match status" value="1"/>
</dbReference>
<dbReference type="GO" id="GO:0005634">
    <property type="term" value="C:nucleus"/>
    <property type="evidence" value="ECO:0007669"/>
    <property type="project" value="TreeGrafter"/>
</dbReference>
<dbReference type="Ensembl" id="ENSTGUT00000043227.1">
    <property type="protein sequence ID" value="ENSTGUP00000028325.1"/>
    <property type="gene ID" value="ENSTGUG00000025076.1"/>
</dbReference>
<dbReference type="AlphaFoldDB" id="A0A674H0K2"/>
<feature type="compositionally biased region" description="Low complexity" evidence="2">
    <location>
        <begin position="7"/>
        <end position="17"/>
    </location>
</feature>
<protein>
    <recommendedName>
        <fullName evidence="5">MYG1 exonuclease</fullName>
    </recommendedName>
</protein>
<evidence type="ECO:0000256" key="1">
    <source>
        <dbReference type="ARBA" id="ARBA00010105"/>
    </source>
</evidence>
<comment type="similarity">
    <text evidence="1">Belongs to the MYG1 family.</text>
</comment>
<sequence>MRGAARAARFGAMAATGTGTGTGPAHKRPHPEPAARIGTHDGTFHCDEALACFLLRLLPRYRDAEIVRTRDPQLLAACDVLVDVGGEYDPGRHRYDHHQRSFAESMRSLRPDKPWSTKLSSAGLVYGHFGPQILAALLGQPEHGPVVTALFDKLYENFVEEIDAMDNGIAPAAGEPRYALSTTLSARVGHLNPRWNDPDQDTEVGTAPMAPGDLLPRDVLLGDRDTLVGDTLLRDILLRDGDTRLGDTLLGDRDILLWDTLPRDTLLGDRDILLGDLLPRDVLLGDRDILLWDTVLGDTLLGGGDTLLRDILLWDTLLGDLLPRDTLLGDGDTWLGDILPRDILPRDTLLRDGDTLLGDTLPRVAADPRVPRRASGGPWSWWAASSWSGWTSTTGPGCRHGRWWKRPSSAASRYHRAGPGQICDLGAELGCGEVKSLR</sequence>
<name>A0A674H0K2_TAEGU</name>
<feature type="region of interest" description="Disordered" evidence="2">
    <location>
        <begin position="7"/>
        <end position="30"/>
    </location>
</feature>
<evidence type="ECO:0000313" key="4">
    <source>
        <dbReference type="Proteomes" id="UP000007754"/>
    </source>
</evidence>
<evidence type="ECO:0000256" key="2">
    <source>
        <dbReference type="SAM" id="MobiDB-lite"/>
    </source>
</evidence>
<dbReference type="PANTHER" id="PTHR11215:SF1">
    <property type="entry name" value="MYG1 EXONUCLEASE"/>
    <property type="match status" value="1"/>
</dbReference>
<evidence type="ECO:0008006" key="5">
    <source>
        <dbReference type="Google" id="ProtNLM"/>
    </source>
</evidence>
<dbReference type="GO" id="GO:0005737">
    <property type="term" value="C:cytoplasm"/>
    <property type="evidence" value="ECO:0007669"/>
    <property type="project" value="TreeGrafter"/>
</dbReference>
<dbReference type="InParanoid" id="A0A674H0K2"/>
<reference evidence="3" key="1">
    <citation type="submission" date="2025-08" db="UniProtKB">
        <authorList>
            <consortium name="Ensembl"/>
        </authorList>
    </citation>
    <scope>IDENTIFICATION</scope>
</reference>
<dbReference type="Proteomes" id="UP000007754">
    <property type="component" value="Unplaced"/>
</dbReference>
<dbReference type="PANTHER" id="PTHR11215">
    <property type="entry name" value="METAL DEPENDENT HYDROLASE - RELATED"/>
    <property type="match status" value="1"/>
</dbReference>
<proteinExistence type="inferred from homology"/>
<accession>A0A674H0K2</accession>